<name>A0A7S2UZ89_9STRA</name>
<evidence type="ECO:0000313" key="3">
    <source>
        <dbReference type="EMBL" id="CAD9861986.1"/>
    </source>
</evidence>
<keyword evidence="1" id="KW-0472">Membrane</keyword>
<feature type="domain" description="Methyltransferase FkbM" evidence="2">
    <location>
        <begin position="139"/>
        <end position="308"/>
    </location>
</feature>
<dbReference type="SUPFAM" id="SSF53335">
    <property type="entry name" value="S-adenosyl-L-methionine-dependent methyltransferases"/>
    <property type="match status" value="1"/>
</dbReference>
<dbReference type="InterPro" id="IPR053202">
    <property type="entry name" value="EGF_Rcpt_Signaling_Reg"/>
</dbReference>
<evidence type="ECO:0000256" key="1">
    <source>
        <dbReference type="SAM" id="Phobius"/>
    </source>
</evidence>
<dbReference type="EMBL" id="HBHR01009363">
    <property type="protein sequence ID" value="CAD9861986.1"/>
    <property type="molecule type" value="Transcribed_RNA"/>
</dbReference>
<sequence length="360" mass="41938">MNRRNYLLFIFIVAASFAPLFVLWNTTSLYEKVDEPLDYNAPPSLRNLKFNAKDEQDEINTKSYRLERYKQRYHYLPPSPYLSNHTKSTKLMCGTSPDYSTYFSQTIKTRSANREDLDIYKLLFKDHWKNGTKGGVVELGAYNGIQESNSRFFEYCLGWETLLIEGNPRMFKSLVLNRPHAHKFNFAPSCTEQEDLANKTVQFDYVIWLNAGLGATVKTAYTNDTRAKKVDVPCGSLTQVLLDVFPNGHVSFFSLDVEGSEHLVLRNIDFSKVFVETLMVEHYNIFCKRSECESRDQFRKIMHDNGYIRFTQAIKKSDLFIHPLSKHLEDVLKNKKLKEEYERFMLNKNSSKAIPKNFLA</sequence>
<dbReference type="PANTHER" id="PTHR34009:SF2">
    <property type="entry name" value="PROTEIN STAR"/>
    <property type="match status" value="1"/>
</dbReference>
<keyword evidence="1" id="KW-0812">Transmembrane</keyword>
<dbReference type="GO" id="GO:0005794">
    <property type="term" value="C:Golgi apparatus"/>
    <property type="evidence" value="ECO:0007669"/>
    <property type="project" value="TreeGrafter"/>
</dbReference>
<keyword evidence="1" id="KW-1133">Transmembrane helix</keyword>
<gene>
    <name evidence="3" type="ORF">FJAP1339_LOCUS4511</name>
</gene>
<dbReference type="GO" id="GO:0031902">
    <property type="term" value="C:late endosome membrane"/>
    <property type="evidence" value="ECO:0007669"/>
    <property type="project" value="TreeGrafter"/>
</dbReference>
<dbReference type="AlphaFoldDB" id="A0A7S2UZ89"/>
<dbReference type="InterPro" id="IPR029063">
    <property type="entry name" value="SAM-dependent_MTases_sf"/>
</dbReference>
<feature type="transmembrane region" description="Helical" evidence="1">
    <location>
        <begin position="7"/>
        <end position="24"/>
    </location>
</feature>
<dbReference type="GO" id="GO:0016197">
    <property type="term" value="P:endosomal transport"/>
    <property type="evidence" value="ECO:0007669"/>
    <property type="project" value="TreeGrafter"/>
</dbReference>
<proteinExistence type="predicted"/>
<evidence type="ECO:0000259" key="2">
    <source>
        <dbReference type="Pfam" id="PF05050"/>
    </source>
</evidence>
<accession>A0A7S2UZ89</accession>
<dbReference type="GO" id="GO:0005789">
    <property type="term" value="C:endoplasmic reticulum membrane"/>
    <property type="evidence" value="ECO:0007669"/>
    <property type="project" value="TreeGrafter"/>
</dbReference>
<dbReference type="Pfam" id="PF05050">
    <property type="entry name" value="Methyltransf_21"/>
    <property type="match status" value="1"/>
</dbReference>
<dbReference type="InterPro" id="IPR006342">
    <property type="entry name" value="FkbM_mtfrase"/>
</dbReference>
<dbReference type="GO" id="GO:0006888">
    <property type="term" value="P:endoplasmic reticulum to Golgi vesicle-mediated transport"/>
    <property type="evidence" value="ECO:0007669"/>
    <property type="project" value="TreeGrafter"/>
</dbReference>
<protein>
    <recommendedName>
        <fullName evidence="2">Methyltransferase FkbM domain-containing protein</fullName>
    </recommendedName>
</protein>
<organism evidence="3">
    <name type="scientific">Fibrocapsa japonica</name>
    <dbReference type="NCBI Taxonomy" id="94617"/>
    <lineage>
        <taxon>Eukaryota</taxon>
        <taxon>Sar</taxon>
        <taxon>Stramenopiles</taxon>
        <taxon>Ochrophyta</taxon>
        <taxon>Raphidophyceae</taxon>
        <taxon>Chattonellales</taxon>
        <taxon>Chattonellaceae</taxon>
        <taxon>Fibrocapsa</taxon>
    </lineage>
</organism>
<dbReference type="PANTHER" id="PTHR34009">
    <property type="entry name" value="PROTEIN STAR"/>
    <property type="match status" value="1"/>
</dbReference>
<dbReference type="GO" id="GO:0005886">
    <property type="term" value="C:plasma membrane"/>
    <property type="evidence" value="ECO:0007669"/>
    <property type="project" value="TreeGrafter"/>
</dbReference>
<dbReference type="Gene3D" id="3.40.50.150">
    <property type="entry name" value="Vaccinia Virus protein VP39"/>
    <property type="match status" value="1"/>
</dbReference>
<reference evidence="3" key="1">
    <citation type="submission" date="2021-01" db="EMBL/GenBank/DDBJ databases">
        <authorList>
            <person name="Corre E."/>
            <person name="Pelletier E."/>
            <person name="Niang G."/>
            <person name="Scheremetjew M."/>
            <person name="Finn R."/>
            <person name="Kale V."/>
            <person name="Holt S."/>
            <person name="Cochrane G."/>
            <person name="Meng A."/>
            <person name="Brown T."/>
            <person name="Cohen L."/>
        </authorList>
    </citation>
    <scope>NUCLEOTIDE SEQUENCE</scope>
    <source>
        <strain evidence="3">CCMP1661</strain>
    </source>
</reference>